<dbReference type="GeneID" id="108564474"/>
<evidence type="ECO:0000313" key="5">
    <source>
        <dbReference type="RefSeq" id="XP_017779025.1"/>
    </source>
</evidence>
<keyword evidence="1" id="KW-0862">Zinc</keyword>
<name>A0ABM1MWS5_NICVS</name>
<evidence type="ECO:0000259" key="3">
    <source>
        <dbReference type="PROSITE" id="PS50966"/>
    </source>
</evidence>
<sequence length="411" mass="47877">MHPPEFRLYCTWHVEQAWSRNLNKISSKEKRDSVEKKLKLILEETDVEAFKRTSTQYVVQLLEDQETKKFALYFQSNYMKKTETWAHCYRVNEGLNTNMHLESMHKTIKYMYLKAKHTRRLDVCIHAIQKYANDKLFDNIVMGSKGKITSKITNLRHIHKDSEKIDLGTVLIEDKGIYEVFTKSNEVFTVQENNKTCSCKIYCSICEMCMHAYSCTCRDYSIQWNMCKHVHLVQRYRKEYPESLPKSEKICSDDESDEDCGQTDITPNLVDCVSKKEKDKSCLEHKKNIIVRRTRVAMQNVSAEVLDKARKWIDLFEEECNPKQKKTAPSTSAPSTSASSTSSAPSAHNKRIIPQRRLFSTKKRIISRTEENKENLGILSFIKCCAIQTNLVLLKKTEDKELFSSIFILSL</sequence>
<evidence type="ECO:0000313" key="4">
    <source>
        <dbReference type="Proteomes" id="UP000695000"/>
    </source>
</evidence>
<feature type="compositionally biased region" description="Low complexity" evidence="2">
    <location>
        <begin position="327"/>
        <end position="347"/>
    </location>
</feature>
<accession>A0ABM1MWS5</accession>
<evidence type="ECO:0000256" key="1">
    <source>
        <dbReference type="PROSITE-ProRule" id="PRU00325"/>
    </source>
</evidence>
<reference evidence="5" key="1">
    <citation type="submission" date="2025-08" db="UniProtKB">
        <authorList>
            <consortium name="RefSeq"/>
        </authorList>
    </citation>
    <scope>IDENTIFICATION</scope>
    <source>
        <tissue evidence="5">Whole Larva</tissue>
    </source>
</reference>
<proteinExistence type="predicted"/>
<feature type="domain" description="SWIM-type" evidence="3">
    <location>
        <begin position="188"/>
        <end position="238"/>
    </location>
</feature>
<dbReference type="Proteomes" id="UP000695000">
    <property type="component" value="Unplaced"/>
</dbReference>
<gene>
    <name evidence="5" type="primary">LOC108564474</name>
</gene>
<organism evidence="4 5">
    <name type="scientific">Nicrophorus vespilloides</name>
    <name type="common">Boreal carrion beetle</name>
    <dbReference type="NCBI Taxonomy" id="110193"/>
    <lineage>
        <taxon>Eukaryota</taxon>
        <taxon>Metazoa</taxon>
        <taxon>Ecdysozoa</taxon>
        <taxon>Arthropoda</taxon>
        <taxon>Hexapoda</taxon>
        <taxon>Insecta</taxon>
        <taxon>Pterygota</taxon>
        <taxon>Neoptera</taxon>
        <taxon>Endopterygota</taxon>
        <taxon>Coleoptera</taxon>
        <taxon>Polyphaga</taxon>
        <taxon>Staphyliniformia</taxon>
        <taxon>Silphidae</taxon>
        <taxon>Nicrophorinae</taxon>
        <taxon>Nicrophorus</taxon>
    </lineage>
</organism>
<dbReference type="InterPro" id="IPR007527">
    <property type="entry name" value="Znf_SWIM"/>
</dbReference>
<evidence type="ECO:0000256" key="2">
    <source>
        <dbReference type="SAM" id="MobiDB-lite"/>
    </source>
</evidence>
<keyword evidence="1" id="KW-0479">Metal-binding</keyword>
<dbReference type="PROSITE" id="PS50966">
    <property type="entry name" value="ZF_SWIM"/>
    <property type="match status" value="1"/>
</dbReference>
<keyword evidence="4" id="KW-1185">Reference proteome</keyword>
<keyword evidence="1" id="KW-0863">Zinc-finger</keyword>
<protein>
    <submittedName>
        <fullName evidence="5">Uncharacterized protein LOC108564474</fullName>
    </submittedName>
</protein>
<dbReference type="RefSeq" id="XP_017779025.1">
    <property type="nucleotide sequence ID" value="XM_017923536.1"/>
</dbReference>
<feature type="region of interest" description="Disordered" evidence="2">
    <location>
        <begin position="323"/>
        <end position="348"/>
    </location>
</feature>